<evidence type="ECO:0000313" key="2">
    <source>
        <dbReference type="Proteomes" id="UP000233837"/>
    </source>
</evidence>
<gene>
    <name evidence="1" type="ORF">MA16_Dca008561</name>
</gene>
<organism evidence="1 2">
    <name type="scientific">Dendrobium catenatum</name>
    <dbReference type="NCBI Taxonomy" id="906689"/>
    <lineage>
        <taxon>Eukaryota</taxon>
        <taxon>Viridiplantae</taxon>
        <taxon>Streptophyta</taxon>
        <taxon>Embryophyta</taxon>
        <taxon>Tracheophyta</taxon>
        <taxon>Spermatophyta</taxon>
        <taxon>Magnoliopsida</taxon>
        <taxon>Liliopsida</taxon>
        <taxon>Asparagales</taxon>
        <taxon>Orchidaceae</taxon>
        <taxon>Epidendroideae</taxon>
        <taxon>Malaxideae</taxon>
        <taxon>Dendrobiinae</taxon>
        <taxon>Dendrobium</taxon>
    </lineage>
</organism>
<reference evidence="1 2" key="2">
    <citation type="journal article" date="2017" name="Nature">
        <title>The Apostasia genome and the evolution of orchids.</title>
        <authorList>
            <person name="Zhang G.Q."/>
            <person name="Liu K.W."/>
            <person name="Li Z."/>
            <person name="Lohaus R."/>
            <person name="Hsiao Y.Y."/>
            <person name="Niu S.C."/>
            <person name="Wang J.Y."/>
            <person name="Lin Y.C."/>
            <person name="Xu Q."/>
            <person name="Chen L.J."/>
            <person name="Yoshida K."/>
            <person name="Fujiwara S."/>
            <person name="Wang Z.W."/>
            <person name="Zhang Y.Q."/>
            <person name="Mitsuda N."/>
            <person name="Wang M."/>
            <person name="Liu G.H."/>
            <person name="Pecoraro L."/>
            <person name="Huang H.X."/>
            <person name="Xiao X.J."/>
            <person name="Lin M."/>
            <person name="Wu X.Y."/>
            <person name="Wu W.L."/>
            <person name="Chen Y.Y."/>
            <person name="Chang S.B."/>
            <person name="Sakamoto S."/>
            <person name="Ohme-Takagi M."/>
            <person name="Yagi M."/>
            <person name="Zeng S.J."/>
            <person name="Shen C.Y."/>
            <person name="Yeh C.M."/>
            <person name="Luo Y.B."/>
            <person name="Tsai W.C."/>
            <person name="Van de Peer Y."/>
            <person name="Liu Z.J."/>
        </authorList>
    </citation>
    <scope>NUCLEOTIDE SEQUENCE [LARGE SCALE GENOMIC DNA]</scope>
    <source>
        <tissue evidence="1">The whole plant</tissue>
    </source>
</reference>
<name>A0A2I0XHT0_9ASPA</name>
<proteinExistence type="predicted"/>
<dbReference type="AlphaFoldDB" id="A0A2I0XHT0"/>
<sequence>MDSTMSPRTLGALIVLLEHPSQSLESEPLEHLNHDEGTWRWSLCLTATRAKFSLLTAAARRSVRCPGGKSV</sequence>
<reference evidence="1 2" key="1">
    <citation type="journal article" date="2016" name="Sci. Rep.">
        <title>The Dendrobium catenatum Lindl. genome sequence provides insights into polysaccharide synthase, floral development and adaptive evolution.</title>
        <authorList>
            <person name="Zhang G.Q."/>
            <person name="Xu Q."/>
            <person name="Bian C."/>
            <person name="Tsai W.C."/>
            <person name="Yeh C.M."/>
            <person name="Liu K.W."/>
            <person name="Yoshida K."/>
            <person name="Zhang L.S."/>
            <person name="Chang S.B."/>
            <person name="Chen F."/>
            <person name="Shi Y."/>
            <person name="Su Y.Y."/>
            <person name="Zhang Y.Q."/>
            <person name="Chen L.J."/>
            <person name="Yin Y."/>
            <person name="Lin M."/>
            <person name="Huang H."/>
            <person name="Deng H."/>
            <person name="Wang Z.W."/>
            <person name="Zhu S.L."/>
            <person name="Zhao X."/>
            <person name="Deng C."/>
            <person name="Niu S.C."/>
            <person name="Huang J."/>
            <person name="Wang M."/>
            <person name="Liu G.H."/>
            <person name="Yang H.J."/>
            <person name="Xiao X.J."/>
            <person name="Hsiao Y.Y."/>
            <person name="Wu W.L."/>
            <person name="Chen Y.Y."/>
            <person name="Mitsuda N."/>
            <person name="Ohme-Takagi M."/>
            <person name="Luo Y.B."/>
            <person name="Van de Peer Y."/>
            <person name="Liu Z.J."/>
        </authorList>
    </citation>
    <scope>NUCLEOTIDE SEQUENCE [LARGE SCALE GENOMIC DNA]</scope>
    <source>
        <tissue evidence="1">The whole plant</tissue>
    </source>
</reference>
<dbReference type="Proteomes" id="UP000233837">
    <property type="component" value="Unassembled WGS sequence"/>
</dbReference>
<keyword evidence="2" id="KW-1185">Reference proteome</keyword>
<accession>A0A2I0XHT0</accession>
<evidence type="ECO:0000313" key="1">
    <source>
        <dbReference type="EMBL" id="PKU87465.1"/>
    </source>
</evidence>
<protein>
    <submittedName>
        <fullName evidence="1">Uncharacterized protein</fullName>
    </submittedName>
</protein>
<dbReference type="EMBL" id="KZ501875">
    <property type="protein sequence ID" value="PKU87465.1"/>
    <property type="molecule type" value="Genomic_DNA"/>
</dbReference>